<feature type="non-terminal residue" evidence="2">
    <location>
        <position position="49"/>
    </location>
</feature>
<proteinExistence type="predicted"/>
<feature type="region of interest" description="Disordered" evidence="1">
    <location>
        <begin position="1"/>
        <end position="32"/>
    </location>
</feature>
<dbReference type="Proteomes" id="UP000016985">
    <property type="component" value="Unassembled WGS sequence"/>
</dbReference>
<evidence type="ECO:0000313" key="3">
    <source>
        <dbReference type="Proteomes" id="UP000016985"/>
    </source>
</evidence>
<gene>
    <name evidence="2" type="ORF">ANG5_0403</name>
</gene>
<dbReference type="AlphaFoldDB" id="U2YA70"/>
<protein>
    <submittedName>
        <fullName evidence="2">Uncharacterized protein</fullName>
    </submittedName>
</protein>
<keyword evidence="3" id="KW-1185">Reference proteome</keyword>
<evidence type="ECO:0000313" key="2">
    <source>
        <dbReference type="EMBL" id="GAD43875.1"/>
    </source>
</evidence>
<dbReference type="EMBL" id="BASX01000003">
    <property type="protein sequence ID" value="GAD43875.1"/>
    <property type="molecule type" value="Genomic_DNA"/>
</dbReference>
<name>U2YA70_STRCV</name>
<evidence type="ECO:0000256" key="1">
    <source>
        <dbReference type="SAM" id="MobiDB-lite"/>
    </source>
</evidence>
<accession>U2YA70</accession>
<feature type="compositionally biased region" description="Basic and acidic residues" evidence="1">
    <location>
        <begin position="7"/>
        <end position="26"/>
    </location>
</feature>
<sequence>MARKNGARRDFTRRIKKTAPESAEKEDSPEDIVIDLTETEETEMENEDK</sequence>
<reference evidence="2 3" key="1">
    <citation type="submission" date="2013-09" db="EMBL/GenBank/DDBJ databases">
        <title>Genome Sequences of seven clinical isolates and type strains of anginosus group streptococci.</title>
        <authorList>
            <person name="Maruyama F."/>
            <person name="Sakurai A."/>
            <person name="Ogura Y."/>
            <person name="Homma H."/>
            <person name="Takahashi N."/>
            <person name="Ohtsubo Y."/>
            <person name="Hoshino T."/>
            <person name="Okahashi N."/>
            <person name="Nakagawa I."/>
            <person name="Kimura S."/>
            <person name="Fujiwara T."/>
            <person name="Hayashi T."/>
            <person name="Shintani S."/>
        </authorList>
    </citation>
    <scope>NUCLEOTIDE SEQUENCE [LARGE SCALE GENOMIC DNA]</scope>
    <source>
        <strain evidence="3">CCUG46377</strain>
    </source>
</reference>
<organism evidence="2 3">
    <name type="scientific">Streptococcus constellatus subsp. pharyngis SK1060 = CCUG 46377</name>
    <dbReference type="NCBI Taxonomy" id="1035184"/>
    <lineage>
        <taxon>Bacteria</taxon>
        <taxon>Bacillati</taxon>
        <taxon>Bacillota</taxon>
        <taxon>Bacilli</taxon>
        <taxon>Lactobacillales</taxon>
        <taxon>Streptococcaceae</taxon>
        <taxon>Streptococcus</taxon>
        <taxon>Streptococcus anginosus group</taxon>
    </lineage>
</organism>
<comment type="caution">
    <text evidence="2">The sequence shown here is derived from an EMBL/GenBank/DDBJ whole genome shotgun (WGS) entry which is preliminary data.</text>
</comment>